<dbReference type="RefSeq" id="WP_089810610.1">
    <property type="nucleotide sequence ID" value="NZ_FOYT01000005.1"/>
</dbReference>
<gene>
    <name evidence="1" type="ORF">SAMN04487947_3804</name>
</gene>
<evidence type="ECO:0000313" key="1">
    <source>
        <dbReference type="EMBL" id="SFR71172.1"/>
    </source>
</evidence>
<protein>
    <recommendedName>
        <fullName evidence="3">DUF3179 domain-containing protein</fullName>
    </recommendedName>
</protein>
<dbReference type="OrthoDB" id="2731at2157"/>
<accession>A0A1I6IWQ3</accession>
<evidence type="ECO:0000313" key="2">
    <source>
        <dbReference type="Proteomes" id="UP000198531"/>
    </source>
</evidence>
<proteinExistence type="predicted"/>
<keyword evidence="2" id="KW-1185">Reference proteome</keyword>
<dbReference type="STRING" id="553469.SAMN04487947_3804"/>
<dbReference type="InterPro" id="IPR021516">
    <property type="entry name" value="DUF3179"/>
</dbReference>
<name>A0A1I6IWQ3_9EURY</name>
<dbReference type="PROSITE" id="PS51257">
    <property type="entry name" value="PROKAR_LIPOPROTEIN"/>
    <property type="match status" value="1"/>
</dbReference>
<dbReference type="Proteomes" id="UP000198531">
    <property type="component" value="Unassembled WGS sequence"/>
</dbReference>
<dbReference type="EMBL" id="FOYT01000005">
    <property type="protein sequence ID" value="SFR71172.1"/>
    <property type="molecule type" value="Genomic_DNA"/>
</dbReference>
<evidence type="ECO:0008006" key="3">
    <source>
        <dbReference type="Google" id="ProtNLM"/>
    </source>
</evidence>
<dbReference type="Pfam" id="PF11376">
    <property type="entry name" value="DUF3179"/>
    <property type="match status" value="1"/>
</dbReference>
<reference evidence="2" key="1">
    <citation type="submission" date="2016-10" db="EMBL/GenBank/DDBJ databases">
        <authorList>
            <person name="Varghese N."/>
            <person name="Submissions S."/>
        </authorList>
    </citation>
    <scope>NUCLEOTIDE SEQUENCE [LARGE SCALE GENOMIC DNA]</scope>
    <source>
        <strain evidence="2">CGMCC 1.7736</strain>
    </source>
</reference>
<organism evidence="1 2">
    <name type="scientific">Halogeometricum rufum</name>
    <dbReference type="NCBI Taxonomy" id="553469"/>
    <lineage>
        <taxon>Archaea</taxon>
        <taxon>Methanobacteriati</taxon>
        <taxon>Methanobacteriota</taxon>
        <taxon>Stenosarchaea group</taxon>
        <taxon>Halobacteria</taxon>
        <taxon>Halobacteriales</taxon>
        <taxon>Haloferacaceae</taxon>
        <taxon>Halogeometricum</taxon>
    </lineage>
</organism>
<sequence>MNRRRFVAALGTTASVGVAGCLGTSGGASAPTDGFETTDADGDVNPVAFGNVSLPVSEDELNRGARQDGIPAIVDPEFGSDWSDVDATLDDVEPVVGVELGGEARAYPLAVLNWHEIVNDAFDRPILVTYCPLCGSAVVAERVVAGDTRTFGVSGYLWHSDLVMYDRESDSLWSQVLATAIRGPLTGTELDLLPATTTSWGEWRASHPDTSVLLPPPLSDTVTGRVTRDYDRDPYRGYDASSRIGIGYNDDVDDRLHPKTRVLGVAHGGEAVAYPLSAVSETPLVTDDVGGLPVVVAATTGGTLVAYDRRVDGSALSFDRESGTDVLAAGGSRWNLLTGRATDGPHAGTTLTRANDRSPMFWFAWAEFFPDTAIYVRA</sequence>
<dbReference type="AlphaFoldDB" id="A0A1I6IWQ3"/>